<dbReference type="PANTHER" id="PTHR45527">
    <property type="entry name" value="NONRIBOSOMAL PEPTIDE SYNTHETASE"/>
    <property type="match status" value="1"/>
</dbReference>
<keyword evidence="3" id="KW-1185">Reference proteome</keyword>
<dbReference type="PANTHER" id="PTHR45527:SF1">
    <property type="entry name" value="FATTY ACID SYNTHASE"/>
    <property type="match status" value="1"/>
</dbReference>
<evidence type="ECO:0000313" key="2">
    <source>
        <dbReference type="EMBL" id="MFC4857358.1"/>
    </source>
</evidence>
<evidence type="ECO:0000313" key="3">
    <source>
        <dbReference type="Proteomes" id="UP001595859"/>
    </source>
</evidence>
<feature type="domain" description="Condensation" evidence="1">
    <location>
        <begin position="21"/>
        <end position="465"/>
    </location>
</feature>
<accession>A0ABV9S9C3</accession>
<name>A0ABV9S9C3_9PSEU</name>
<dbReference type="Gene3D" id="3.30.559.30">
    <property type="entry name" value="Nonribosomal peptide synthetase, condensation domain"/>
    <property type="match status" value="1"/>
</dbReference>
<proteinExistence type="predicted"/>
<dbReference type="EMBL" id="JBHSIS010000017">
    <property type="protein sequence ID" value="MFC4857358.1"/>
    <property type="molecule type" value="Genomic_DNA"/>
</dbReference>
<sequence>MSTATPVQQDLAPAPRNGLLPVSATQEERLATGRHTQFVNQKIAAGMVFEGPVDVAALERAVVAVTARHESVRAVFPVDPSGHRMRILPEIAEPLRFESVEDRPAQTRMDAALARLVEYACEPFDLEHGPMFRAMLVRLDEHRHALGMTTDHIVIDAWSVRLMINDLLELYRSLVTGEQARLPELTVQYPDYVVWQNNHLQGKMLERMVGYWRRKLDGIDPIPASGLSDPDGGSGEQPRLVKHKAVLDPVFTTRMDAFAEVERTSSTAVIGAAVKAAARRRRLATMDPEQAGDVALFGSLANRTRPEVEHVVGYFATPATFRTFVDGAMSFRDVVGHSGRTFWEAMRHQRIPHSLIMKELGSPQYGSRFRDPAGLPSYLGFDLLDYTDTHLPAPPGVTVRRVAMPMPEVPRGGLRVVGFRRGDELTLELRYRSDRFSGGWAESFMTDVRRVLEEGLADPDTTVDQAIGHAT</sequence>
<dbReference type="InterPro" id="IPR001242">
    <property type="entry name" value="Condensation_dom"/>
</dbReference>
<reference evidence="3" key="1">
    <citation type="journal article" date="2019" name="Int. J. Syst. Evol. Microbiol.">
        <title>The Global Catalogue of Microorganisms (GCM) 10K type strain sequencing project: providing services to taxonomists for standard genome sequencing and annotation.</title>
        <authorList>
            <consortium name="The Broad Institute Genomics Platform"/>
            <consortium name="The Broad Institute Genome Sequencing Center for Infectious Disease"/>
            <person name="Wu L."/>
            <person name="Ma J."/>
        </authorList>
    </citation>
    <scope>NUCLEOTIDE SEQUENCE [LARGE SCALE GENOMIC DNA]</scope>
    <source>
        <strain evidence="3">ZS-22-S1</strain>
    </source>
</reference>
<dbReference type="Pfam" id="PF00668">
    <property type="entry name" value="Condensation"/>
    <property type="match status" value="1"/>
</dbReference>
<dbReference type="Gene3D" id="3.30.559.10">
    <property type="entry name" value="Chloramphenicol acetyltransferase-like domain"/>
    <property type="match status" value="1"/>
</dbReference>
<protein>
    <submittedName>
        <fullName evidence="2">Condensation domain-containing protein</fullName>
    </submittedName>
</protein>
<comment type="caution">
    <text evidence="2">The sequence shown here is derived from an EMBL/GenBank/DDBJ whole genome shotgun (WGS) entry which is preliminary data.</text>
</comment>
<dbReference type="InterPro" id="IPR023213">
    <property type="entry name" value="CAT-like_dom_sf"/>
</dbReference>
<dbReference type="Proteomes" id="UP001595859">
    <property type="component" value="Unassembled WGS sequence"/>
</dbReference>
<organism evidence="2 3">
    <name type="scientific">Actinophytocola glycyrrhizae</name>
    <dbReference type="NCBI Taxonomy" id="2044873"/>
    <lineage>
        <taxon>Bacteria</taxon>
        <taxon>Bacillati</taxon>
        <taxon>Actinomycetota</taxon>
        <taxon>Actinomycetes</taxon>
        <taxon>Pseudonocardiales</taxon>
        <taxon>Pseudonocardiaceae</taxon>
    </lineage>
</organism>
<gene>
    <name evidence="2" type="ORF">ACFPCV_27995</name>
</gene>
<dbReference type="RefSeq" id="WP_378059340.1">
    <property type="nucleotide sequence ID" value="NZ_JBHSIS010000017.1"/>
</dbReference>
<dbReference type="SUPFAM" id="SSF52777">
    <property type="entry name" value="CoA-dependent acyltransferases"/>
    <property type="match status" value="2"/>
</dbReference>
<evidence type="ECO:0000259" key="1">
    <source>
        <dbReference type="Pfam" id="PF00668"/>
    </source>
</evidence>